<dbReference type="Proteomes" id="UP001341840">
    <property type="component" value="Unassembled WGS sequence"/>
</dbReference>
<evidence type="ECO:0000256" key="2">
    <source>
        <dbReference type="ARBA" id="ARBA00022692"/>
    </source>
</evidence>
<feature type="compositionally biased region" description="Low complexity" evidence="5">
    <location>
        <begin position="9"/>
        <end position="20"/>
    </location>
</feature>
<comment type="caution">
    <text evidence="8">The sequence shown here is derived from an EMBL/GenBank/DDBJ whole genome shotgun (WGS) entry which is preliminary data.</text>
</comment>
<dbReference type="PANTHER" id="PTHR31234">
    <property type="entry name" value="LATE EMBRYOGENESIS ABUNDANT (LEA) HYDROXYPROLINE-RICH GLYCOPROTEIN FAMILY"/>
    <property type="match status" value="1"/>
</dbReference>
<dbReference type="PANTHER" id="PTHR31234:SF2">
    <property type="entry name" value="OS05G0199100 PROTEIN"/>
    <property type="match status" value="1"/>
</dbReference>
<evidence type="ECO:0000256" key="6">
    <source>
        <dbReference type="SAM" id="Phobius"/>
    </source>
</evidence>
<keyword evidence="2 6" id="KW-0812">Transmembrane</keyword>
<organism evidence="8 9">
    <name type="scientific">Stylosanthes scabra</name>
    <dbReference type="NCBI Taxonomy" id="79078"/>
    <lineage>
        <taxon>Eukaryota</taxon>
        <taxon>Viridiplantae</taxon>
        <taxon>Streptophyta</taxon>
        <taxon>Embryophyta</taxon>
        <taxon>Tracheophyta</taxon>
        <taxon>Spermatophyta</taxon>
        <taxon>Magnoliopsida</taxon>
        <taxon>eudicotyledons</taxon>
        <taxon>Gunneridae</taxon>
        <taxon>Pentapetalae</taxon>
        <taxon>rosids</taxon>
        <taxon>fabids</taxon>
        <taxon>Fabales</taxon>
        <taxon>Fabaceae</taxon>
        <taxon>Papilionoideae</taxon>
        <taxon>50 kb inversion clade</taxon>
        <taxon>dalbergioids sensu lato</taxon>
        <taxon>Dalbergieae</taxon>
        <taxon>Pterocarpus clade</taxon>
        <taxon>Stylosanthes</taxon>
    </lineage>
</organism>
<evidence type="ECO:0000256" key="4">
    <source>
        <dbReference type="ARBA" id="ARBA00023136"/>
    </source>
</evidence>
<dbReference type="EMBL" id="JASCZI010000135">
    <property type="protein sequence ID" value="MED6109218.1"/>
    <property type="molecule type" value="Genomic_DNA"/>
</dbReference>
<dbReference type="SUPFAM" id="SSF117070">
    <property type="entry name" value="LEA14-like"/>
    <property type="match status" value="1"/>
</dbReference>
<dbReference type="InterPro" id="IPR044839">
    <property type="entry name" value="NDR1-like"/>
</dbReference>
<evidence type="ECO:0000313" key="8">
    <source>
        <dbReference type="EMBL" id="MED6109218.1"/>
    </source>
</evidence>
<evidence type="ECO:0000256" key="1">
    <source>
        <dbReference type="ARBA" id="ARBA00004167"/>
    </source>
</evidence>
<proteinExistence type="predicted"/>
<dbReference type="InterPro" id="IPR004864">
    <property type="entry name" value="LEA_2"/>
</dbReference>
<dbReference type="Pfam" id="PF03168">
    <property type="entry name" value="LEA_2"/>
    <property type="match status" value="1"/>
</dbReference>
<feature type="transmembrane region" description="Helical" evidence="6">
    <location>
        <begin position="59"/>
        <end position="85"/>
    </location>
</feature>
<evidence type="ECO:0000256" key="3">
    <source>
        <dbReference type="ARBA" id="ARBA00022989"/>
    </source>
</evidence>
<keyword evidence="4 6" id="KW-0472">Membrane</keyword>
<dbReference type="Gene3D" id="2.60.40.1820">
    <property type="match status" value="1"/>
</dbReference>
<feature type="domain" description="Late embryogenesis abundant protein LEA-2 subgroup" evidence="7">
    <location>
        <begin position="118"/>
        <end position="220"/>
    </location>
</feature>
<evidence type="ECO:0000259" key="7">
    <source>
        <dbReference type="Pfam" id="PF03168"/>
    </source>
</evidence>
<sequence length="257" mass="27610">MTDRVYPSAKPAAANGGAAAGANPAFPATKAQLYGATRPTYRPQPHHHRRSRRGCCCRFCFWLILIVLILLLLIGVAGVVVYVLYRPHRPDFSVTSLTLSYLNLTASSTLSSKFAVSVTATNPNKHISFSYDPTSVEILSGDIDVGDGTVPAFDHGKKNTTVLKTSISSSGEALQSDDAAKLKSSMKSKSGLPLQVKLETKVKAMMGNLKTPKVRIRVSCDGIKATLPSGKKPATASTSNAKCNVDVRFKIWKWTVG</sequence>
<name>A0ABU6QBL2_9FABA</name>
<evidence type="ECO:0000256" key="5">
    <source>
        <dbReference type="SAM" id="MobiDB-lite"/>
    </source>
</evidence>
<protein>
    <recommendedName>
        <fullName evidence="7">Late embryogenesis abundant protein LEA-2 subgroup domain-containing protein</fullName>
    </recommendedName>
</protein>
<reference evidence="8 9" key="1">
    <citation type="journal article" date="2023" name="Plants (Basel)">
        <title>Bridging the Gap: Combining Genomics and Transcriptomics Approaches to Understand Stylosanthes scabra, an Orphan Legume from the Brazilian Caatinga.</title>
        <authorList>
            <person name="Ferreira-Neto J.R.C."/>
            <person name="da Silva M.D."/>
            <person name="Binneck E."/>
            <person name="de Melo N.F."/>
            <person name="da Silva R.H."/>
            <person name="de Melo A.L.T.M."/>
            <person name="Pandolfi V."/>
            <person name="Bustamante F.O."/>
            <person name="Brasileiro-Vidal A.C."/>
            <person name="Benko-Iseppon A.M."/>
        </authorList>
    </citation>
    <scope>NUCLEOTIDE SEQUENCE [LARGE SCALE GENOMIC DNA]</scope>
    <source>
        <tissue evidence="8">Leaves</tissue>
    </source>
</reference>
<keyword evidence="9" id="KW-1185">Reference proteome</keyword>
<evidence type="ECO:0000313" key="9">
    <source>
        <dbReference type="Proteomes" id="UP001341840"/>
    </source>
</evidence>
<gene>
    <name evidence="8" type="ORF">PIB30_031423</name>
</gene>
<feature type="region of interest" description="Disordered" evidence="5">
    <location>
        <begin position="1"/>
        <end position="20"/>
    </location>
</feature>
<comment type="subcellular location">
    <subcellularLocation>
        <location evidence="1">Membrane</location>
        <topology evidence="1">Single-pass membrane protein</topology>
    </subcellularLocation>
</comment>
<keyword evidence="3 6" id="KW-1133">Transmembrane helix</keyword>
<accession>A0ABU6QBL2</accession>